<sequence length="91" mass="9865">MRKLLLVLVLLGFFGGLINAALLGHAEGIPSDSISISIDFKDIDLNDLLDIISAKTGLNIIVTPEVQGRVPIARFENVPVLKALEIILEPY</sequence>
<name>A0A523YNI4_UNCAE</name>
<feature type="non-terminal residue" evidence="2">
    <location>
        <position position="91"/>
    </location>
</feature>
<proteinExistence type="predicted"/>
<protein>
    <recommendedName>
        <fullName evidence="1">GspD-like N0 domain-containing protein</fullName>
    </recommendedName>
</protein>
<reference evidence="2 3" key="1">
    <citation type="submission" date="2019-03" db="EMBL/GenBank/DDBJ databases">
        <title>Metabolic potential of uncultured bacteria and archaea associated with petroleum seepage in deep-sea sediments.</title>
        <authorList>
            <person name="Dong X."/>
            <person name="Hubert C."/>
        </authorList>
    </citation>
    <scope>NUCLEOTIDE SEQUENCE [LARGE SCALE GENOMIC DNA]</scope>
    <source>
        <strain evidence="2">E29_bin28</strain>
    </source>
</reference>
<gene>
    <name evidence="2" type="ORF">E3J33_02690</name>
</gene>
<dbReference type="Gene3D" id="3.30.1370.130">
    <property type="match status" value="1"/>
</dbReference>
<dbReference type="EMBL" id="SOIJ01000151">
    <property type="protein sequence ID" value="TET93047.1"/>
    <property type="molecule type" value="Genomic_DNA"/>
</dbReference>
<feature type="domain" description="GspD-like N0" evidence="1">
    <location>
        <begin position="38"/>
        <end position="88"/>
    </location>
</feature>
<dbReference type="Proteomes" id="UP000316925">
    <property type="component" value="Unassembled WGS sequence"/>
</dbReference>
<evidence type="ECO:0000259" key="1">
    <source>
        <dbReference type="Pfam" id="PF21305"/>
    </source>
</evidence>
<evidence type="ECO:0000313" key="3">
    <source>
        <dbReference type="Proteomes" id="UP000316925"/>
    </source>
</evidence>
<comment type="caution">
    <text evidence="2">The sequence shown here is derived from an EMBL/GenBank/DDBJ whole genome shotgun (WGS) entry which is preliminary data.</text>
</comment>
<organism evidence="2 3">
    <name type="scientific">Aerophobetes bacterium</name>
    <dbReference type="NCBI Taxonomy" id="2030807"/>
    <lineage>
        <taxon>Bacteria</taxon>
        <taxon>Candidatus Aerophobota</taxon>
    </lineage>
</organism>
<accession>A0A523YNI4</accession>
<evidence type="ECO:0000313" key="2">
    <source>
        <dbReference type="EMBL" id="TET93047.1"/>
    </source>
</evidence>
<dbReference type="AlphaFoldDB" id="A0A523YNI4"/>
<dbReference type="Pfam" id="PF21305">
    <property type="entry name" value="type_II_gspD_N0"/>
    <property type="match status" value="1"/>
</dbReference>
<dbReference type="InterPro" id="IPR049371">
    <property type="entry name" value="GspD-like_N0"/>
</dbReference>